<dbReference type="InterPro" id="IPR001810">
    <property type="entry name" value="F-box_dom"/>
</dbReference>
<dbReference type="Proteomes" id="UP001175211">
    <property type="component" value="Unassembled WGS sequence"/>
</dbReference>
<name>A0AA39K735_ARMTA</name>
<dbReference type="EMBL" id="JAUEPS010000024">
    <property type="protein sequence ID" value="KAK0455781.1"/>
    <property type="molecule type" value="Genomic_DNA"/>
</dbReference>
<evidence type="ECO:0000259" key="1">
    <source>
        <dbReference type="Pfam" id="PF12937"/>
    </source>
</evidence>
<evidence type="ECO:0000313" key="2">
    <source>
        <dbReference type="EMBL" id="KAK0455781.1"/>
    </source>
</evidence>
<accession>A0AA39K735</accession>
<keyword evidence="3" id="KW-1185">Reference proteome</keyword>
<dbReference type="AlphaFoldDB" id="A0AA39K735"/>
<dbReference type="GeneID" id="85357092"/>
<dbReference type="SUPFAM" id="SSF81383">
    <property type="entry name" value="F-box domain"/>
    <property type="match status" value="1"/>
</dbReference>
<comment type="caution">
    <text evidence="2">The sequence shown here is derived from an EMBL/GenBank/DDBJ whole genome shotgun (WGS) entry which is preliminary data.</text>
</comment>
<gene>
    <name evidence="2" type="ORF">EV420DRAFT_1553228</name>
</gene>
<dbReference type="Gene3D" id="1.20.1280.50">
    <property type="match status" value="1"/>
</dbReference>
<dbReference type="InterPro" id="IPR036047">
    <property type="entry name" value="F-box-like_dom_sf"/>
</dbReference>
<dbReference type="Pfam" id="PF12937">
    <property type="entry name" value="F-box-like"/>
    <property type="match status" value="1"/>
</dbReference>
<reference evidence="2" key="1">
    <citation type="submission" date="2023-06" db="EMBL/GenBank/DDBJ databases">
        <authorList>
            <consortium name="Lawrence Berkeley National Laboratory"/>
            <person name="Ahrendt S."/>
            <person name="Sahu N."/>
            <person name="Indic B."/>
            <person name="Wong-Bajracharya J."/>
            <person name="Merenyi Z."/>
            <person name="Ke H.-M."/>
            <person name="Monk M."/>
            <person name="Kocsube S."/>
            <person name="Drula E."/>
            <person name="Lipzen A."/>
            <person name="Balint B."/>
            <person name="Henrissat B."/>
            <person name="Andreopoulos B."/>
            <person name="Martin F.M."/>
            <person name="Harder C.B."/>
            <person name="Rigling D."/>
            <person name="Ford K.L."/>
            <person name="Foster G.D."/>
            <person name="Pangilinan J."/>
            <person name="Papanicolaou A."/>
            <person name="Barry K."/>
            <person name="LaButti K."/>
            <person name="Viragh M."/>
            <person name="Koriabine M."/>
            <person name="Yan M."/>
            <person name="Riley R."/>
            <person name="Champramary S."/>
            <person name="Plett K.L."/>
            <person name="Tsai I.J."/>
            <person name="Slot J."/>
            <person name="Sipos G."/>
            <person name="Plett J."/>
            <person name="Nagy L.G."/>
            <person name="Grigoriev I.V."/>
        </authorList>
    </citation>
    <scope>NUCLEOTIDE SEQUENCE</scope>
    <source>
        <strain evidence="2">CCBAS 213</strain>
    </source>
</reference>
<sequence>MHICNYLTTSSDTFCVRRSNNCPDARIASQARKELEVAQQMLENPTASGRTIRVQQNVVQTLKSVLSSLRCLPPEILLEIAFYFKDEYPCHKTESPLWRFSRVCKKWRAVALSSKQLWTTVIIDSYVMYSDYPLEGGAENDILAEYLRRSGDAPLQIRAKFEGIYDVDITIQRKLINILISHSHRWKTLHFTASDYLWPEMRHIRGRIPILECITCISLFESELPSQERDKFFPIFSDAPMLQSVDVMMDEPIPFILPWNQLTHYRDNYDGLRSRRGLEDQFFRGYERLRECSILSRTPAMSTSQSLLPDLNSLVLASPASLKTITAPALQSLMLYYKKPRRAAETIVVNMNVISHFIYRSSCSLTVLVLSGNVNPEHDIKGDDLVPLLEACPRLVQLHVYVVDLQAHFLQCLTLSPTSGVVPMLADLTLDASSLLAPNIGFLLSVLESRLRESTVLREVSVKGPSTVIIPDDLLGRFISLRQSGFRLHIGVQDMDDFNCESLPAF</sequence>
<organism evidence="2 3">
    <name type="scientific">Armillaria tabescens</name>
    <name type="common">Ringless honey mushroom</name>
    <name type="synonym">Agaricus tabescens</name>
    <dbReference type="NCBI Taxonomy" id="1929756"/>
    <lineage>
        <taxon>Eukaryota</taxon>
        <taxon>Fungi</taxon>
        <taxon>Dikarya</taxon>
        <taxon>Basidiomycota</taxon>
        <taxon>Agaricomycotina</taxon>
        <taxon>Agaricomycetes</taxon>
        <taxon>Agaricomycetidae</taxon>
        <taxon>Agaricales</taxon>
        <taxon>Marasmiineae</taxon>
        <taxon>Physalacriaceae</taxon>
        <taxon>Desarmillaria</taxon>
    </lineage>
</organism>
<feature type="domain" description="F-box" evidence="1">
    <location>
        <begin position="70"/>
        <end position="122"/>
    </location>
</feature>
<proteinExistence type="predicted"/>
<evidence type="ECO:0000313" key="3">
    <source>
        <dbReference type="Proteomes" id="UP001175211"/>
    </source>
</evidence>
<protein>
    <recommendedName>
        <fullName evidence="1">F-box domain-containing protein</fullName>
    </recommendedName>
</protein>
<dbReference type="RefSeq" id="XP_060329291.1">
    <property type="nucleotide sequence ID" value="XM_060473544.1"/>
</dbReference>